<keyword evidence="2" id="KW-0732">Signal</keyword>
<protein>
    <recommendedName>
        <fullName evidence="5">Secreted protein</fullName>
    </recommendedName>
</protein>
<evidence type="ECO:0000313" key="3">
    <source>
        <dbReference type="EMBL" id="GGY16644.1"/>
    </source>
</evidence>
<dbReference type="GeneID" id="96288611"/>
<dbReference type="RefSeq" id="WP_190026061.1">
    <property type="nucleotide sequence ID" value="NZ_BMUU01000001.1"/>
</dbReference>
<keyword evidence="4" id="KW-1185">Reference proteome</keyword>
<accession>A0ABQ2ZHI1</accession>
<evidence type="ECO:0008006" key="5">
    <source>
        <dbReference type="Google" id="ProtNLM"/>
    </source>
</evidence>
<dbReference type="Proteomes" id="UP000600946">
    <property type="component" value="Unassembled WGS sequence"/>
</dbReference>
<feature type="signal peptide" evidence="2">
    <location>
        <begin position="1"/>
        <end position="24"/>
    </location>
</feature>
<feature type="compositionally biased region" description="Low complexity" evidence="1">
    <location>
        <begin position="27"/>
        <end position="41"/>
    </location>
</feature>
<dbReference type="EMBL" id="BMUU01000001">
    <property type="protein sequence ID" value="GGY16644.1"/>
    <property type="molecule type" value="Genomic_DNA"/>
</dbReference>
<evidence type="ECO:0000313" key="4">
    <source>
        <dbReference type="Proteomes" id="UP000600946"/>
    </source>
</evidence>
<feature type="region of interest" description="Disordered" evidence="1">
    <location>
        <begin position="27"/>
        <end position="46"/>
    </location>
</feature>
<sequence>MKRAPSARLTAVAAAVLIAAPALSTDASPAAAAPHRTNATPSTAMPAIGAEIPSNMTGANSVIELSDEVIKANLTGGIKQRTEVDPHRSPARSVLLRTTDFHLEGTSPDREFKVTIALKDADTHAQSNLRLMSAAPPRFTEHDVIVVTVTVERRDEPALTLESHTPLSLSCSGMTQFPPVDNRFELERQVDLYAPGATAPSGHIRALPTVRGGNVITPQSPPSLP</sequence>
<evidence type="ECO:0000256" key="2">
    <source>
        <dbReference type="SAM" id="SignalP"/>
    </source>
</evidence>
<evidence type="ECO:0000256" key="1">
    <source>
        <dbReference type="SAM" id="MobiDB-lite"/>
    </source>
</evidence>
<reference evidence="4" key="1">
    <citation type="journal article" date="2019" name="Int. J. Syst. Evol. Microbiol.">
        <title>The Global Catalogue of Microorganisms (GCM) 10K type strain sequencing project: providing services to taxonomists for standard genome sequencing and annotation.</title>
        <authorList>
            <consortium name="The Broad Institute Genomics Platform"/>
            <consortium name="The Broad Institute Genome Sequencing Center for Infectious Disease"/>
            <person name="Wu L."/>
            <person name="Ma J."/>
        </authorList>
    </citation>
    <scope>NUCLEOTIDE SEQUENCE [LARGE SCALE GENOMIC DNA]</scope>
    <source>
        <strain evidence="4">JCM 4594</strain>
    </source>
</reference>
<feature type="chain" id="PRO_5046026403" description="Secreted protein" evidence="2">
    <location>
        <begin position="25"/>
        <end position="225"/>
    </location>
</feature>
<gene>
    <name evidence="3" type="ORF">GCM10010326_05870</name>
</gene>
<proteinExistence type="predicted"/>
<organism evidence="3 4">
    <name type="scientific">Streptomyces xanthochromogenes</name>
    <dbReference type="NCBI Taxonomy" id="67384"/>
    <lineage>
        <taxon>Bacteria</taxon>
        <taxon>Bacillati</taxon>
        <taxon>Actinomycetota</taxon>
        <taxon>Actinomycetes</taxon>
        <taxon>Kitasatosporales</taxon>
        <taxon>Streptomycetaceae</taxon>
        <taxon>Streptomyces</taxon>
    </lineage>
</organism>
<comment type="caution">
    <text evidence="3">The sequence shown here is derived from an EMBL/GenBank/DDBJ whole genome shotgun (WGS) entry which is preliminary data.</text>
</comment>
<name>A0ABQ2ZHI1_9ACTN</name>